<sequence length="140" mass="14924">MMKLAILASAALFVAVNAAPAADNAQYITTTTQTDSACVYYTSGTETQTTTVAGSTSTLDDPSTTTYTTTHFVLPTMTARALDKREQTTIVVSQVCANTRTENPWTTTSDPAIVTTTTAYASTATYTETYTLCVEGHYCL</sequence>
<evidence type="ECO:0000256" key="1">
    <source>
        <dbReference type="SAM" id="SignalP"/>
    </source>
</evidence>
<keyword evidence="3" id="KW-1185">Reference proteome</keyword>
<dbReference type="HOGENOM" id="CLU_1836294_0_0_1"/>
<dbReference type="EMBL" id="GL377317">
    <property type="protein sequence ID" value="EFI91410.1"/>
    <property type="molecule type" value="Genomic_DNA"/>
</dbReference>
<dbReference type="KEGG" id="scm:SCHCO_02520673"/>
<organism evidence="3">
    <name type="scientific">Schizophyllum commune (strain H4-8 / FGSC 9210)</name>
    <name type="common">Split gill fungus</name>
    <dbReference type="NCBI Taxonomy" id="578458"/>
    <lineage>
        <taxon>Eukaryota</taxon>
        <taxon>Fungi</taxon>
        <taxon>Dikarya</taxon>
        <taxon>Basidiomycota</taxon>
        <taxon>Agaricomycotina</taxon>
        <taxon>Agaricomycetes</taxon>
        <taxon>Agaricomycetidae</taxon>
        <taxon>Agaricales</taxon>
        <taxon>Schizophyllaceae</taxon>
        <taxon>Schizophyllum</taxon>
    </lineage>
</organism>
<proteinExistence type="predicted"/>
<dbReference type="AlphaFoldDB" id="D8QKV9"/>
<protein>
    <submittedName>
        <fullName evidence="2">Uncharacterized protein</fullName>
    </submittedName>
</protein>
<accession>D8QKV9</accession>
<name>D8QKV9_SCHCM</name>
<dbReference type="OrthoDB" id="3045684at2759"/>
<gene>
    <name evidence="2" type="ORF">SCHCODRAFT_114475</name>
</gene>
<keyword evidence="1" id="KW-0732">Signal</keyword>
<feature type="signal peptide" evidence="1">
    <location>
        <begin position="1"/>
        <end position="18"/>
    </location>
</feature>
<dbReference type="InParanoid" id="D8QKV9"/>
<dbReference type="VEuPathDB" id="FungiDB:SCHCODRAFT_02520673"/>
<dbReference type="RefSeq" id="XP_003026313.1">
    <property type="nucleotide sequence ID" value="XM_003026267.1"/>
</dbReference>
<feature type="chain" id="PRO_5003121028" evidence="1">
    <location>
        <begin position="19"/>
        <end position="140"/>
    </location>
</feature>
<evidence type="ECO:0000313" key="2">
    <source>
        <dbReference type="EMBL" id="EFI91410.1"/>
    </source>
</evidence>
<dbReference type="GeneID" id="9593043"/>
<feature type="non-terminal residue" evidence="2">
    <location>
        <position position="140"/>
    </location>
</feature>
<dbReference type="Proteomes" id="UP000007431">
    <property type="component" value="Unassembled WGS sequence"/>
</dbReference>
<dbReference type="eggNOG" id="ENOG502RD4S">
    <property type="taxonomic scope" value="Eukaryota"/>
</dbReference>
<reference evidence="2 3" key="1">
    <citation type="journal article" date="2010" name="Nat. Biotechnol.">
        <title>Genome sequence of the model mushroom Schizophyllum commune.</title>
        <authorList>
            <person name="Ohm R.A."/>
            <person name="de Jong J.F."/>
            <person name="Lugones L.G."/>
            <person name="Aerts A."/>
            <person name="Kothe E."/>
            <person name="Stajich J.E."/>
            <person name="de Vries R.P."/>
            <person name="Record E."/>
            <person name="Levasseur A."/>
            <person name="Baker S.E."/>
            <person name="Bartholomew K.A."/>
            <person name="Coutinho P.M."/>
            <person name="Erdmann S."/>
            <person name="Fowler T.J."/>
            <person name="Gathman A.C."/>
            <person name="Lombard V."/>
            <person name="Henrissat B."/>
            <person name="Knabe N."/>
            <person name="Kuees U."/>
            <person name="Lilly W.W."/>
            <person name="Lindquist E."/>
            <person name="Lucas S."/>
            <person name="Magnuson J.K."/>
            <person name="Piumi F."/>
            <person name="Raudaskoski M."/>
            <person name="Salamov A."/>
            <person name="Schmutz J."/>
            <person name="Schwarze F.W.M.R."/>
            <person name="vanKuyk P.A."/>
            <person name="Horton J.S."/>
            <person name="Grigoriev I.V."/>
            <person name="Woesten H.A.B."/>
        </authorList>
    </citation>
    <scope>NUCLEOTIDE SEQUENCE [LARGE SCALE GENOMIC DNA]</scope>
    <source>
        <strain evidence="3">H4-8 / FGSC 9210</strain>
    </source>
</reference>
<evidence type="ECO:0000313" key="3">
    <source>
        <dbReference type="Proteomes" id="UP000007431"/>
    </source>
</evidence>